<proteinExistence type="predicted"/>
<dbReference type="Gene3D" id="6.10.140.1330">
    <property type="match status" value="1"/>
</dbReference>
<evidence type="ECO:0000259" key="11">
    <source>
        <dbReference type="Pfam" id="PF00999"/>
    </source>
</evidence>
<evidence type="ECO:0000256" key="8">
    <source>
        <dbReference type="ARBA" id="ARBA00023136"/>
    </source>
</evidence>
<feature type="transmembrane region" description="Helical" evidence="10">
    <location>
        <begin position="375"/>
        <end position="394"/>
    </location>
</feature>
<evidence type="ECO:0000256" key="6">
    <source>
        <dbReference type="ARBA" id="ARBA00023053"/>
    </source>
</evidence>
<keyword evidence="9" id="KW-0739">Sodium transport</keyword>
<keyword evidence="8 10" id="KW-0472">Membrane</keyword>
<feature type="transmembrane region" description="Helical" evidence="10">
    <location>
        <begin position="264"/>
        <end position="286"/>
    </location>
</feature>
<feature type="transmembrane region" description="Helical" evidence="10">
    <location>
        <begin position="28"/>
        <end position="45"/>
    </location>
</feature>
<dbReference type="InterPro" id="IPR018422">
    <property type="entry name" value="Cation/H_exchanger_CPA1"/>
</dbReference>
<organism evidence="12 13">
    <name type="scientific">Oceanitalea stevensii</name>
    <dbReference type="NCBI Taxonomy" id="2763072"/>
    <lineage>
        <taxon>Bacteria</taxon>
        <taxon>Bacillati</taxon>
        <taxon>Actinomycetota</taxon>
        <taxon>Actinomycetes</taxon>
        <taxon>Micrococcales</taxon>
        <taxon>Bogoriellaceae</taxon>
        <taxon>Georgenia</taxon>
    </lineage>
</organism>
<feature type="transmembrane region" description="Helical" evidence="10">
    <location>
        <begin position="298"/>
        <end position="321"/>
    </location>
</feature>
<dbReference type="Pfam" id="PF00999">
    <property type="entry name" value="Na_H_Exchanger"/>
    <property type="match status" value="1"/>
</dbReference>
<feature type="transmembrane region" description="Helical" evidence="10">
    <location>
        <begin position="82"/>
        <end position="106"/>
    </location>
</feature>
<sequence length="521" mass="54960">MDLLVLVIVLMLGAIVLVGVGEKLRLPWPALMVVMATLVGLVPAWREVSIDPHLILPLFLPPLLYATAQRTSWSLLRGRWRAVVGLALVLTTITIAAVAGTALAVVPGMTVAAAIAIGAAVAPPDPVAVEAIAGPVGIPRRLTTTLQSEGLFNDAVAIVVFTAAIGATQTGRPFGVDVLGEFALGLVLAVVIGLAAATAGGWLSDHVADVAGRNAITLVLPFAVYILAEELHASGVVAVVVAAVQTASRRGGDDVEDRLTGRAFWDVVELLVTGVAFGLIGVELYQVVAEAGPELGRMVGHAAIVCAVVVGVRALWLLLLLALHRRARDPWVAPRTWQESLILTWGGMRGLATLALALAIPTVGADGPLESRPEILVIAAAVVLVTLVLPALTLPTLVRVLGVQGAHEAEQRAERELIARASRAAVAHLRAQSRSGELPEEAAARIEQALGQLDDAVAGELPHEYSDRIKEFRKRRKVATALQADAFRVARDEVVRARNEAGVDPEVADRVLRELDLRSRR</sequence>
<protein>
    <submittedName>
        <fullName evidence="12">Cation:proton antiporter</fullName>
    </submittedName>
</protein>
<keyword evidence="6" id="KW-0915">Sodium</keyword>
<evidence type="ECO:0000256" key="10">
    <source>
        <dbReference type="SAM" id="Phobius"/>
    </source>
</evidence>
<dbReference type="PANTHER" id="PTHR10110:SF86">
    <property type="entry name" value="SODIUM_HYDROGEN EXCHANGER 7"/>
    <property type="match status" value="1"/>
</dbReference>
<feature type="transmembrane region" description="Helical" evidence="10">
    <location>
        <begin position="151"/>
        <end position="170"/>
    </location>
</feature>
<keyword evidence="7" id="KW-0406">Ion transport</keyword>
<dbReference type="PRINTS" id="PR00173">
    <property type="entry name" value="EDTRNSPORT"/>
</dbReference>
<gene>
    <name evidence="12" type="ORF">H9624_08120</name>
</gene>
<evidence type="ECO:0000256" key="4">
    <source>
        <dbReference type="ARBA" id="ARBA00022692"/>
    </source>
</evidence>
<evidence type="ECO:0000256" key="5">
    <source>
        <dbReference type="ARBA" id="ARBA00022989"/>
    </source>
</evidence>
<dbReference type="PANTHER" id="PTHR10110">
    <property type="entry name" value="SODIUM/HYDROGEN EXCHANGER"/>
    <property type="match status" value="1"/>
</dbReference>
<name>A0ABR8Z1T9_9MICO</name>
<keyword evidence="13" id="KW-1185">Reference proteome</keyword>
<dbReference type="Proteomes" id="UP000661894">
    <property type="component" value="Unassembled WGS sequence"/>
</dbReference>
<evidence type="ECO:0000256" key="7">
    <source>
        <dbReference type="ARBA" id="ARBA00023065"/>
    </source>
</evidence>
<feature type="transmembrane region" description="Helical" evidence="10">
    <location>
        <begin position="182"/>
        <end position="202"/>
    </location>
</feature>
<evidence type="ECO:0000256" key="3">
    <source>
        <dbReference type="ARBA" id="ARBA00022475"/>
    </source>
</evidence>
<feature type="domain" description="Cation/H+ exchanger transmembrane" evidence="11">
    <location>
        <begin position="15"/>
        <end position="399"/>
    </location>
</feature>
<keyword evidence="5 10" id="KW-1133">Transmembrane helix</keyword>
<dbReference type="RefSeq" id="WP_251839407.1">
    <property type="nucleotide sequence ID" value="NZ_JACSPO010000003.1"/>
</dbReference>
<comment type="caution">
    <text evidence="12">The sequence shown here is derived from an EMBL/GenBank/DDBJ whole genome shotgun (WGS) entry which is preliminary data.</text>
</comment>
<evidence type="ECO:0000313" key="13">
    <source>
        <dbReference type="Proteomes" id="UP000661894"/>
    </source>
</evidence>
<accession>A0ABR8Z1T9</accession>
<dbReference type="EMBL" id="JACSPO010000003">
    <property type="protein sequence ID" value="MBD8062288.1"/>
    <property type="molecule type" value="Genomic_DNA"/>
</dbReference>
<evidence type="ECO:0000256" key="2">
    <source>
        <dbReference type="ARBA" id="ARBA00022448"/>
    </source>
</evidence>
<evidence type="ECO:0000256" key="1">
    <source>
        <dbReference type="ARBA" id="ARBA00004651"/>
    </source>
</evidence>
<comment type="subcellular location">
    <subcellularLocation>
        <location evidence="1">Cell membrane</location>
        <topology evidence="1">Multi-pass membrane protein</topology>
    </subcellularLocation>
</comment>
<keyword evidence="4 10" id="KW-0812">Transmembrane</keyword>
<dbReference type="InterPro" id="IPR006153">
    <property type="entry name" value="Cation/H_exchanger_TM"/>
</dbReference>
<evidence type="ECO:0000313" key="12">
    <source>
        <dbReference type="EMBL" id="MBD8062288.1"/>
    </source>
</evidence>
<keyword evidence="2" id="KW-0813">Transport</keyword>
<keyword evidence="3" id="KW-1003">Cell membrane</keyword>
<evidence type="ECO:0000256" key="9">
    <source>
        <dbReference type="ARBA" id="ARBA00023201"/>
    </source>
</evidence>
<reference evidence="12 13" key="1">
    <citation type="submission" date="2020-08" db="EMBL/GenBank/DDBJ databases">
        <title>A Genomic Blueprint of the Chicken Gut Microbiome.</title>
        <authorList>
            <person name="Gilroy R."/>
            <person name="Ravi A."/>
            <person name="Getino M."/>
            <person name="Pursley I."/>
            <person name="Horton D.L."/>
            <person name="Alikhan N.-F."/>
            <person name="Baker D."/>
            <person name="Gharbi K."/>
            <person name="Hall N."/>
            <person name="Watson M."/>
            <person name="Adriaenssens E.M."/>
            <person name="Foster-Nyarko E."/>
            <person name="Jarju S."/>
            <person name="Secka A."/>
            <person name="Antonio M."/>
            <person name="Oren A."/>
            <person name="Chaudhuri R."/>
            <person name="La Ragione R.M."/>
            <person name="Hildebrand F."/>
            <person name="Pallen M.J."/>
        </authorList>
    </citation>
    <scope>NUCLEOTIDE SEQUENCE [LARGE SCALE GENOMIC DNA]</scope>
    <source>
        <strain evidence="12 13">Sa1BUA1</strain>
    </source>
</reference>
<feature type="transmembrane region" description="Helical" evidence="10">
    <location>
        <begin position="342"/>
        <end position="363"/>
    </location>
</feature>